<evidence type="ECO:0000256" key="1">
    <source>
        <dbReference type="SAM" id="MobiDB-lite"/>
    </source>
</evidence>
<sequence length="249" mass="28880">SAFPRTKSYPQMGALNSVCFTSKERKSETPHKVLKKDSTSQISNISNGDNGLLSKRQNININLEEIQRVSDEKMKRKAFNYVTGLQMKNDPQEFSKATELQKNNLEPSTIERKQDDTEKFMCKMAGSRPNDVNPEKDFQAHSMSELAAYKKRYYDTLLNIQRAKVAVTNSLACSSDHLTACNDPYYANYMCQQKHLFHQQRHFAARPQFSPCPTALSGLSSDQYSWTRRDCKYLLLKQLRLQRQVRRYR</sequence>
<dbReference type="EMBL" id="KK107293">
    <property type="protein sequence ID" value="EZA53134.1"/>
    <property type="molecule type" value="Genomic_DNA"/>
</dbReference>
<evidence type="ECO:0000313" key="2">
    <source>
        <dbReference type="EMBL" id="EZA53134.1"/>
    </source>
</evidence>
<dbReference type="OMA" id="FHQQRHF"/>
<gene>
    <name evidence="2" type="ORF">X777_06212</name>
</gene>
<dbReference type="OrthoDB" id="7571459at2759"/>
<dbReference type="Proteomes" id="UP000053097">
    <property type="component" value="Unassembled WGS sequence"/>
</dbReference>
<name>A0A026WDP4_OOCBI</name>
<feature type="compositionally biased region" description="Polar residues" evidence="1">
    <location>
        <begin position="39"/>
        <end position="53"/>
    </location>
</feature>
<feature type="non-terminal residue" evidence="2">
    <location>
        <position position="1"/>
    </location>
</feature>
<evidence type="ECO:0000313" key="3">
    <source>
        <dbReference type="Proteomes" id="UP000053097"/>
    </source>
</evidence>
<proteinExistence type="predicted"/>
<protein>
    <submittedName>
        <fullName evidence="2">Uncharacterized protein</fullName>
    </submittedName>
</protein>
<feature type="region of interest" description="Disordered" evidence="1">
    <location>
        <begin position="20"/>
        <end position="53"/>
    </location>
</feature>
<accession>A0A026WDP4</accession>
<dbReference type="AlphaFoldDB" id="A0A026WDP4"/>
<feature type="compositionally biased region" description="Basic and acidic residues" evidence="1">
    <location>
        <begin position="22"/>
        <end position="38"/>
    </location>
</feature>
<reference evidence="2 3" key="1">
    <citation type="journal article" date="2014" name="Curr. Biol.">
        <title>The genome of the clonal raider ant Cerapachys biroi.</title>
        <authorList>
            <person name="Oxley P.R."/>
            <person name="Ji L."/>
            <person name="Fetter-Pruneda I."/>
            <person name="McKenzie S.K."/>
            <person name="Li C."/>
            <person name="Hu H."/>
            <person name="Zhang G."/>
            <person name="Kronauer D.J."/>
        </authorList>
    </citation>
    <scope>NUCLEOTIDE SEQUENCE [LARGE SCALE GENOMIC DNA]</scope>
</reference>
<keyword evidence="3" id="KW-1185">Reference proteome</keyword>
<organism evidence="2 3">
    <name type="scientific">Ooceraea biroi</name>
    <name type="common">Clonal raider ant</name>
    <name type="synonym">Cerapachys biroi</name>
    <dbReference type="NCBI Taxonomy" id="2015173"/>
    <lineage>
        <taxon>Eukaryota</taxon>
        <taxon>Metazoa</taxon>
        <taxon>Ecdysozoa</taxon>
        <taxon>Arthropoda</taxon>
        <taxon>Hexapoda</taxon>
        <taxon>Insecta</taxon>
        <taxon>Pterygota</taxon>
        <taxon>Neoptera</taxon>
        <taxon>Endopterygota</taxon>
        <taxon>Hymenoptera</taxon>
        <taxon>Apocrita</taxon>
        <taxon>Aculeata</taxon>
        <taxon>Formicoidea</taxon>
        <taxon>Formicidae</taxon>
        <taxon>Dorylinae</taxon>
        <taxon>Ooceraea</taxon>
    </lineage>
</organism>